<sequence length="240" mass="26106">MSSSLPSSTPSLSASTQPSNLSTPAPGTPASPASSAICTRQHALYCFDVLVAHFQKRDPMPPPFDNANESFALFATWNTTQGRRASGKPALRGCIGNFSPMPLAKGLREYALVSALEDHRFSPVREDEIPYLSCSVSLLTPFIPIPDPLSWTPGEHGIHLTFPSPTSNSRRTLSATYLPEICPEQGWTKEETVISAIHKAGYRGKVVVGDDIWNSLKVKVYGSVKAGCTYSEYTRFIQAE</sequence>
<evidence type="ECO:0000313" key="3">
    <source>
        <dbReference type="EMBL" id="ORY22589.1"/>
    </source>
</evidence>
<evidence type="ECO:0000259" key="2">
    <source>
        <dbReference type="PROSITE" id="PS51112"/>
    </source>
</evidence>
<dbReference type="InterPro" id="IPR002733">
    <property type="entry name" value="AMMECR1_domain"/>
</dbReference>
<dbReference type="AlphaFoldDB" id="A0A1Y2AJ41"/>
<organism evidence="3 4">
    <name type="scientific">Naematelia encephala</name>
    <dbReference type="NCBI Taxonomy" id="71784"/>
    <lineage>
        <taxon>Eukaryota</taxon>
        <taxon>Fungi</taxon>
        <taxon>Dikarya</taxon>
        <taxon>Basidiomycota</taxon>
        <taxon>Agaricomycotina</taxon>
        <taxon>Tremellomycetes</taxon>
        <taxon>Tremellales</taxon>
        <taxon>Naemateliaceae</taxon>
        <taxon>Naematelia</taxon>
    </lineage>
</organism>
<dbReference type="Proteomes" id="UP000193986">
    <property type="component" value="Unassembled WGS sequence"/>
</dbReference>
<name>A0A1Y2AJ41_9TREE</name>
<evidence type="ECO:0000256" key="1">
    <source>
        <dbReference type="SAM" id="MobiDB-lite"/>
    </source>
</evidence>
<feature type="region of interest" description="Disordered" evidence="1">
    <location>
        <begin position="1"/>
        <end position="34"/>
    </location>
</feature>
<dbReference type="InterPro" id="IPR027485">
    <property type="entry name" value="AMMECR1_N"/>
</dbReference>
<dbReference type="InterPro" id="IPR023473">
    <property type="entry name" value="AMMECR1"/>
</dbReference>
<feature type="domain" description="AMMECR1" evidence="2">
    <location>
        <begin position="31"/>
        <end position="237"/>
    </location>
</feature>
<keyword evidence="4" id="KW-1185">Reference proteome</keyword>
<comment type="caution">
    <text evidence="3">The sequence shown here is derived from an EMBL/GenBank/DDBJ whole genome shotgun (WGS) entry which is preliminary data.</text>
</comment>
<dbReference type="FunCoup" id="A0A1Y2AJ41">
    <property type="interactions" value="477"/>
</dbReference>
<dbReference type="EMBL" id="MCFC01000091">
    <property type="protein sequence ID" value="ORY22589.1"/>
    <property type="molecule type" value="Genomic_DNA"/>
</dbReference>
<reference evidence="3 4" key="1">
    <citation type="submission" date="2016-07" db="EMBL/GenBank/DDBJ databases">
        <title>Pervasive Adenine N6-methylation of Active Genes in Fungi.</title>
        <authorList>
            <consortium name="DOE Joint Genome Institute"/>
            <person name="Mondo S.J."/>
            <person name="Dannebaum R.O."/>
            <person name="Kuo R.C."/>
            <person name="Labutti K."/>
            <person name="Haridas S."/>
            <person name="Kuo A."/>
            <person name="Salamov A."/>
            <person name="Ahrendt S.R."/>
            <person name="Lipzen A."/>
            <person name="Sullivan W."/>
            <person name="Andreopoulos W.B."/>
            <person name="Clum A."/>
            <person name="Lindquist E."/>
            <person name="Daum C."/>
            <person name="Ramamoorthy G.K."/>
            <person name="Gryganskyi A."/>
            <person name="Culley D."/>
            <person name="Magnuson J.K."/>
            <person name="James T.Y."/>
            <person name="O'Malley M.A."/>
            <person name="Stajich J.E."/>
            <person name="Spatafora J.W."/>
            <person name="Visel A."/>
            <person name="Grigoriev I.V."/>
        </authorList>
    </citation>
    <scope>NUCLEOTIDE SEQUENCE [LARGE SCALE GENOMIC DNA]</scope>
    <source>
        <strain evidence="3 4">68-887.2</strain>
    </source>
</reference>
<dbReference type="PANTHER" id="PTHR13016">
    <property type="entry name" value="AMMECR1 HOMOLOG"/>
    <property type="match status" value="1"/>
</dbReference>
<dbReference type="OrthoDB" id="24630at2759"/>
<dbReference type="InterPro" id="IPR036071">
    <property type="entry name" value="AMMECR1_dom_sf"/>
</dbReference>
<protein>
    <submittedName>
        <fullName evidence="3">AMMECR1 domain-containing protein</fullName>
    </submittedName>
</protein>
<dbReference type="NCBIfam" id="TIGR00296">
    <property type="entry name" value="TIGR00296 family protein"/>
    <property type="match status" value="1"/>
</dbReference>
<dbReference type="Gene3D" id="3.30.700.20">
    <property type="entry name" value="Hypothetical protein ph0010, domain 1"/>
    <property type="match status" value="1"/>
</dbReference>
<gene>
    <name evidence="3" type="ORF">BCR39DRAFT_551386</name>
</gene>
<dbReference type="PANTHER" id="PTHR13016:SF0">
    <property type="entry name" value="AMME SYNDROME CANDIDATE GENE 1 PROTEIN"/>
    <property type="match status" value="1"/>
</dbReference>
<dbReference type="SUPFAM" id="SSF143447">
    <property type="entry name" value="AMMECR1-like"/>
    <property type="match status" value="1"/>
</dbReference>
<dbReference type="InParanoid" id="A0A1Y2AJ41"/>
<dbReference type="Pfam" id="PF01871">
    <property type="entry name" value="AMMECR1"/>
    <property type="match status" value="1"/>
</dbReference>
<dbReference type="PROSITE" id="PS51112">
    <property type="entry name" value="AMMECR1"/>
    <property type="match status" value="1"/>
</dbReference>
<accession>A0A1Y2AJ41</accession>
<evidence type="ECO:0000313" key="4">
    <source>
        <dbReference type="Proteomes" id="UP000193986"/>
    </source>
</evidence>
<proteinExistence type="predicted"/>